<keyword evidence="9" id="KW-1185">Reference proteome</keyword>
<dbReference type="InterPro" id="IPR016024">
    <property type="entry name" value="ARM-type_fold"/>
</dbReference>
<keyword evidence="5" id="KW-0206">Cytoskeleton</keyword>
<dbReference type="PANTHER" id="PTHR12891:SF0">
    <property type="entry name" value="MMS19 NUCLEOTIDE EXCISION REPAIR PROTEIN HOMOLOG"/>
    <property type="match status" value="1"/>
</dbReference>
<dbReference type="GO" id="GO:0005634">
    <property type="term" value="C:nucleus"/>
    <property type="evidence" value="ECO:0007669"/>
    <property type="project" value="UniProtKB-SubCell"/>
</dbReference>
<dbReference type="EMBL" id="WNWW01000317">
    <property type="protein sequence ID" value="KAF3426436.1"/>
    <property type="molecule type" value="Genomic_DNA"/>
</dbReference>
<dbReference type="GO" id="GO:0016226">
    <property type="term" value="P:iron-sulfur cluster assembly"/>
    <property type="evidence" value="ECO:0007669"/>
    <property type="project" value="UniProtKB-UniRule"/>
</dbReference>
<gene>
    <name evidence="8" type="ORF">E2986_01025</name>
</gene>
<evidence type="ECO:0000313" key="8">
    <source>
        <dbReference type="EMBL" id="KAF3426436.1"/>
    </source>
</evidence>
<dbReference type="GO" id="GO:0005819">
    <property type="term" value="C:spindle"/>
    <property type="evidence" value="ECO:0007669"/>
    <property type="project" value="UniProtKB-SubCell"/>
</dbReference>
<reference evidence="8" key="1">
    <citation type="submission" date="2019-11" db="EMBL/GenBank/DDBJ databases">
        <title>The nuclear and mitochondrial genomes of Frieseomelitta varia - a highly eusocial stingless bee (Meliponini) with a permanently sterile worker caste.</title>
        <authorList>
            <person name="Freitas F.C.P."/>
            <person name="Lourenco A.P."/>
            <person name="Nunes F.M.F."/>
            <person name="Paschoal A.R."/>
            <person name="Abreu F.C.P."/>
            <person name="Barbin F.O."/>
            <person name="Bataglia L."/>
            <person name="Cardoso-Junior C.A.M."/>
            <person name="Cervoni M.S."/>
            <person name="Silva S.R."/>
            <person name="Dalarmi F."/>
            <person name="Del Lama M.A."/>
            <person name="Depintor T.S."/>
            <person name="Ferreira K.M."/>
            <person name="Goria P.S."/>
            <person name="Jaskot M.C."/>
            <person name="Lago D.C."/>
            <person name="Luna-Lucena D."/>
            <person name="Moda L.M."/>
            <person name="Nascimento L."/>
            <person name="Pedrino M."/>
            <person name="Rabico F.O."/>
            <person name="Sanches F.C."/>
            <person name="Santos D.E."/>
            <person name="Santos C.G."/>
            <person name="Vieira J."/>
            <person name="Lopes T.F."/>
            <person name="Barchuk A.R."/>
            <person name="Hartfelder K."/>
            <person name="Simoes Z.L.P."/>
            <person name="Bitondi M.M.G."/>
            <person name="Pinheiro D.G."/>
        </authorList>
    </citation>
    <scope>NUCLEOTIDE SEQUENCE</scope>
    <source>
        <strain evidence="8">USP_RPSP 00005682</strain>
        <tissue evidence="8">Whole individual</tissue>
    </source>
</reference>
<evidence type="ECO:0000256" key="1">
    <source>
        <dbReference type="ARBA" id="ARBA00004123"/>
    </source>
</evidence>
<keyword evidence="5" id="KW-0963">Cytoplasm</keyword>
<comment type="function">
    <text evidence="5">Key component of the cytosolic iron-sulfur protein assembly (CIA) complex, a multiprotein complex that mediates the incorporation of iron-sulfur cluster into apoproteins specifically involved in DNA metabolism and genomic integrity. In the CIA complex, MMS19 acts as an adapter between early-acting CIA components and a subset of cellular target iron-sulfur proteins.</text>
</comment>
<evidence type="ECO:0000313" key="9">
    <source>
        <dbReference type="Proteomes" id="UP000655588"/>
    </source>
</evidence>
<comment type="caution">
    <text evidence="8">The sequence shown here is derived from an EMBL/GenBank/DDBJ whole genome shotgun (WGS) entry which is preliminary data.</text>
</comment>
<name>A0A833RZD8_9HYME</name>
<evidence type="ECO:0000256" key="5">
    <source>
        <dbReference type="RuleBase" id="RU367072"/>
    </source>
</evidence>
<evidence type="ECO:0000256" key="4">
    <source>
        <dbReference type="ARBA" id="ARBA00023242"/>
    </source>
</evidence>
<dbReference type="InterPro" id="IPR029240">
    <property type="entry name" value="MMS19_N"/>
</dbReference>
<keyword evidence="5" id="KW-0234">DNA repair</keyword>
<comment type="subcellular location">
    <subcellularLocation>
        <location evidence="5">Cytoplasm</location>
        <location evidence="5">Cytoskeleton</location>
        <location evidence="5">Spindle</location>
    </subcellularLocation>
    <subcellularLocation>
        <location evidence="1 5">Nucleus</location>
    </subcellularLocation>
</comment>
<keyword evidence="3" id="KW-0677">Repeat</keyword>
<dbReference type="Pfam" id="PF12460">
    <property type="entry name" value="MMS19_C"/>
    <property type="match status" value="1"/>
</dbReference>
<evidence type="ECO:0000256" key="2">
    <source>
        <dbReference type="ARBA" id="ARBA00009340"/>
    </source>
</evidence>
<evidence type="ECO:0000259" key="6">
    <source>
        <dbReference type="Pfam" id="PF12460"/>
    </source>
</evidence>
<dbReference type="Proteomes" id="UP000655588">
    <property type="component" value="Unassembled WGS sequence"/>
</dbReference>
<dbReference type="SUPFAM" id="SSF48371">
    <property type="entry name" value="ARM repeat"/>
    <property type="match status" value="2"/>
</dbReference>
<sequence length="961" mass="109774">MASLTSSVFKERFLDAFEENEVLNVTCQEIASEIQSGHAKLHAVVEELKPFVTEKDVTMREKGISALSTILSHLSKDFLNEAELRFITSFYCDKLRDHYSIISAVLRGILAIVQMDHLPKNSPEHLLRGLFENVQCQSQLLSERKNIYFILATLVEKRTEDLKAMGPDFIYGVITTIDGERDPRNLMLLFSILPHFMKQFSLGHLTEEMFEVIACYFPVDFNPSGTEGVTRDDLAEKLAPCLCAIPEFAEFCMPLIIDKLFSNLRVAKLDSLSLLHRGVKIFGVNGIKNHLTELWSVLRKEIVPGGDSELKNASLKAVTSVIDVISSNIKVCENFIDHIITDVNSSLYDVQLSLFKPSVELLECVAMVNKESCIQVLKIIVPLCVGQYSTKTSITDKIILIKTLNNFVKIASDHGFTIKDVPELAWTDIPNLYLNELSTKNMELQSKILLGLKIQKAYLNEAHRILFYDKICDLIGINYNEVKILCHSSLLSFATLYPHEISTLIKEKFQLNADEKKTEIQTCKLEVLATVAKTYKLGIEVLPQIVLQTNITNTDISFTALTCLHRLVATENINYDVQYYLYNECNIIEKLTTLNINPTDQRLDLVLNICRLIVRSLTLEEQQNVVNKYFPILSDKNSEVDAALIMNIFIPLRQNVDLAINTNLLQNLYNLALNSQHSNIRLITCKFIAVILNKINDNNECFQRALSYFKEIINNNLNLNTNIKIMQAAASLQIWLTKAIITKGSSDVEIFLNELTNVLKHDQIGQHIAQEYKILTNRHEDSLVEENFCNIKIFYKQRVFEHLIKKNSEFRNTSRQNYLSAVVQLLEEIPLKLLFMYLTKLVPLLIESLSLDNEQIILLTLTTLNLLLETKHSIFSDKIQSFVPRLLKLSTYKMMRIRIAALECLTNYCNYPTIVINIYKQDVLEKLLIPIDDRKRLVRKAAVNARSRWFLVGAPGTMKEQ</sequence>
<keyword evidence="5" id="KW-0227">DNA damage</keyword>
<feature type="domain" description="MMS19 N-terminal" evidence="7">
    <location>
        <begin position="45"/>
        <end position="303"/>
    </location>
</feature>
<dbReference type="GO" id="GO:0097361">
    <property type="term" value="C:cytosolic [4Fe-4S] assembly targeting complex"/>
    <property type="evidence" value="ECO:0007669"/>
    <property type="project" value="UniProtKB-UniRule"/>
</dbReference>
<dbReference type="Pfam" id="PF14500">
    <property type="entry name" value="MMS19_N"/>
    <property type="match status" value="1"/>
</dbReference>
<proteinExistence type="inferred from homology"/>
<dbReference type="AlphaFoldDB" id="A0A833RZD8"/>
<dbReference type="PANTHER" id="PTHR12891">
    <property type="entry name" value="DNA REPAIR/TRANSCRIPTION PROTEIN MET18/MMS19"/>
    <property type="match status" value="1"/>
</dbReference>
<keyword evidence="4 5" id="KW-0539">Nucleus</keyword>
<dbReference type="InterPro" id="IPR011989">
    <property type="entry name" value="ARM-like"/>
</dbReference>
<dbReference type="GO" id="GO:0051604">
    <property type="term" value="P:protein maturation"/>
    <property type="evidence" value="ECO:0007669"/>
    <property type="project" value="UniProtKB-UniRule"/>
</dbReference>
<comment type="similarity">
    <text evidence="2 5">Belongs to the MET18/MMS19 family.</text>
</comment>
<evidence type="ECO:0000259" key="7">
    <source>
        <dbReference type="Pfam" id="PF14500"/>
    </source>
</evidence>
<dbReference type="InterPro" id="IPR039920">
    <property type="entry name" value="MMS19"/>
</dbReference>
<dbReference type="GO" id="GO:0006281">
    <property type="term" value="P:DNA repair"/>
    <property type="evidence" value="ECO:0007669"/>
    <property type="project" value="UniProtKB-UniRule"/>
</dbReference>
<comment type="subunit">
    <text evidence="5">Component of the CIA complex.</text>
</comment>
<dbReference type="InterPro" id="IPR024687">
    <property type="entry name" value="MMS19_C"/>
</dbReference>
<dbReference type="Gene3D" id="1.25.10.10">
    <property type="entry name" value="Leucine-rich Repeat Variant"/>
    <property type="match status" value="1"/>
</dbReference>
<accession>A0A833RZD8</accession>
<dbReference type="OrthoDB" id="342900at2759"/>
<organism evidence="8 9">
    <name type="scientific">Frieseomelitta varia</name>
    <dbReference type="NCBI Taxonomy" id="561572"/>
    <lineage>
        <taxon>Eukaryota</taxon>
        <taxon>Metazoa</taxon>
        <taxon>Ecdysozoa</taxon>
        <taxon>Arthropoda</taxon>
        <taxon>Hexapoda</taxon>
        <taxon>Insecta</taxon>
        <taxon>Pterygota</taxon>
        <taxon>Neoptera</taxon>
        <taxon>Endopterygota</taxon>
        <taxon>Hymenoptera</taxon>
        <taxon>Apocrita</taxon>
        <taxon>Aculeata</taxon>
        <taxon>Apoidea</taxon>
        <taxon>Anthophila</taxon>
        <taxon>Apidae</taxon>
        <taxon>Frieseomelitta</taxon>
    </lineage>
</organism>
<feature type="domain" description="MMS19 C-terminal" evidence="6">
    <location>
        <begin position="525"/>
        <end position="906"/>
    </location>
</feature>
<protein>
    <recommendedName>
        <fullName evidence="5">MMS19 nucleotide excision repair protein</fullName>
    </recommendedName>
</protein>
<evidence type="ECO:0000256" key="3">
    <source>
        <dbReference type="ARBA" id="ARBA00022737"/>
    </source>
</evidence>